<dbReference type="InterPro" id="IPR013216">
    <property type="entry name" value="Methyltransf_11"/>
</dbReference>
<keyword evidence="3" id="KW-1185">Reference proteome</keyword>
<dbReference type="PANTHER" id="PTHR43861:SF1">
    <property type="entry name" value="TRANS-ACONITATE 2-METHYLTRANSFERASE"/>
    <property type="match status" value="1"/>
</dbReference>
<feature type="domain" description="Methyltransferase type 11" evidence="1">
    <location>
        <begin position="43"/>
        <end position="155"/>
    </location>
</feature>
<protein>
    <submittedName>
        <fullName evidence="2">S-adenosyl-L-methionine-dependent methyltransferase</fullName>
    </submittedName>
</protein>
<dbReference type="OrthoDB" id="6329284at2759"/>
<evidence type="ECO:0000259" key="1">
    <source>
        <dbReference type="Pfam" id="PF08241"/>
    </source>
</evidence>
<name>A0A433AR53_9FUNG</name>
<dbReference type="GO" id="GO:0008757">
    <property type="term" value="F:S-adenosylmethionine-dependent methyltransferase activity"/>
    <property type="evidence" value="ECO:0007669"/>
    <property type="project" value="InterPro"/>
</dbReference>
<gene>
    <name evidence="2" type="ORF">BC936DRAFT_140528</name>
</gene>
<dbReference type="Gene3D" id="3.40.50.150">
    <property type="entry name" value="Vaccinia Virus protein VP39"/>
    <property type="match status" value="1"/>
</dbReference>
<dbReference type="Proteomes" id="UP000268093">
    <property type="component" value="Unassembled WGS sequence"/>
</dbReference>
<evidence type="ECO:0000313" key="2">
    <source>
        <dbReference type="EMBL" id="RUP05148.1"/>
    </source>
</evidence>
<proteinExistence type="predicted"/>
<dbReference type="SUPFAM" id="SSF53335">
    <property type="entry name" value="S-adenosyl-L-methionine-dependent methyltransferases"/>
    <property type="match status" value="1"/>
</dbReference>
<keyword evidence="2" id="KW-0808">Transferase</keyword>
<reference evidence="2 3" key="1">
    <citation type="journal article" date="2018" name="New Phytol.">
        <title>Phylogenomics of Endogonaceae and evolution of mycorrhizas within Mucoromycota.</title>
        <authorList>
            <person name="Chang Y."/>
            <person name="Desiro A."/>
            <person name="Na H."/>
            <person name="Sandor L."/>
            <person name="Lipzen A."/>
            <person name="Clum A."/>
            <person name="Barry K."/>
            <person name="Grigoriev I.V."/>
            <person name="Martin F.M."/>
            <person name="Stajich J.E."/>
            <person name="Smith M.E."/>
            <person name="Bonito G."/>
            <person name="Spatafora J.W."/>
        </authorList>
    </citation>
    <scope>NUCLEOTIDE SEQUENCE [LARGE SCALE GENOMIC DNA]</scope>
    <source>
        <strain evidence="2 3">GMNB39</strain>
    </source>
</reference>
<dbReference type="Pfam" id="PF08241">
    <property type="entry name" value="Methyltransf_11"/>
    <property type="match status" value="1"/>
</dbReference>
<keyword evidence="2" id="KW-0489">Methyltransferase</keyword>
<evidence type="ECO:0000313" key="3">
    <source>
        <dbReference type="Proteomes" id="UP000268093"/>
    </source>
</evidence>
<dbReference type="AlphaFoldDB" id="A0A433AR53"/>
<dbReference type="CDD" id="cd02440">
    <property type="entry name" value="AdoMet_MTases"/>
    <property type="match status" value="1"/>
</dbReference>
<accession>A0A433AR53</accession>
<sequence>MSSSTTHDAWSPTKYQINADFVPLLGGSVMFDMLAVQPHERVLDLGCGDGVLTKKLESLCARVIGVDASPAMIEAARDQVGCSDVRVVDGHDLREWFERAEKEEGLEKFDAVFSNAGGFADRDGIFCTALHWMKKNPRKVVEGVKRILKPGGRFVAECGGFMNVGEIHVALITALNRRGFDGKALSPWYFPSAESYSDLLASVGFTVKHISLNPRPTELTTDVAGWIETFGFSFLSVLKPQDREAVIQEVVEHLRPGYQREDGKWFVMYVRLRVVAVLE</sequence>
<dbReference type="EMBL" id="RBNI01017215">
    <property type="protein sequence ID" value="RUP05148.1"/>
    <property type="molecule type" value="Genomic_DNA"/>
</dbReference>
<dbReference type="PANTHER" id="PTHR43861">
    <property type="entry name" value="TRANS-ACONITATE 2-METHYLTRANSFERASE-RELATED"/>
    <property type="match status" value="1"/>
</dbReference>
<organism evidence="2 3">
    <name type="scientific">Jimgerdemannia flammicorona</name>
    <dbReference type="NCBI Taxonomy" id="994334"/>
    <lineage>
        <taxon>Eukaryota</taxon>
        <taxon>Fungi</taxon>
        <taxon>Fungi incertae sedis</taxon>
        <taxon>Mucoromycota</taxon>
        <taxon>Mucoromycotina</taxon>
        <taxon>Endogonomycetes</taxon>
        <taxon>Endogonales</taxon>
        <taxon>Endogonaceae</taxon>
        <taxon>Jimgerdemannia</taxon>
    </lineage>
</organism>
<dbReference type="InterPro" id="IPR029063">
    <property type="entry name" value="SAM-dependent_MTases_sf"/>
</dbReference>
<comment type="caution">
    <text evidence="2">The sequence shown here is derived from an EMBL/GenBank/DDBJ whole genome shotgun (WGS) entry which is preliminary data.</text>
</comment>
<dbReference type="GO" id="GO:0032259">
    <property type="term" value="P:methylation"/>
    <property type="evidence" value="ECO:0007669"/>
    <property type="project" value="UniProtKB-KW"/>
</dbReference>